<keyword evidence="1" id="KW-0472">Membrane</keyword>
<name>A0A1M6JAD4_9BACT</name>
<evidence type="ECO:0000313" key="4">
    <source>
        <dbReference type="Proteomes" id="UP000184510"/>
    </source>
</evidence>
<evidence type="ECO:0000313" key="3">
    <source>
        <dbReference type="EMBL" id="SHJ43651.1"/>
    </source>
</evidence>
<dbReference type="Proteomes" id="UP000184510">
    <property type="component" value="Unassembled WGS sequence"/>
</dbReference>
<sequence>MTTECLVNLIQDLTEGIITPADLQRLEAELMQNPEAMQVYLAWMDLDNLLQIETSVRKHARTQVIPMERIIHRQRRKMLRTASLAAAALVIIGLAILALFHIPENPDSSLTFRTSPGTHFTLTHDASDETTPAGMVMKEGSRLSLSQGTVELTFESGVSSIVMAPAEMTLQSGNKLKLNHGSAWFHVPEGAEGFQVSTQDLEIIDLGTEFGVHADPDNYDEVHVLKGKVKVTTKRVRKESAILSLGESRRIDSIGRLKEIPPAPETFLTSLPDTLPYIHWSFDKVENDAFQAQGNHPDLELSSARPKQADLQPLISKGRFGSAVHFTGVKGQQLQTQLPGIAGAEPRSVACWIRTDYAPDKGTDIASLIGWGYCQSDSKDTPENTIWTLKIGLGGYPLIVGGPHYVGTTNLADGQWHHLACVMHPPETKDGPTRHTLYIDGKIESTSTTFNTERTRTLTDHPLSTRVRIGASIHRPDTPPIVFRGDIDEVYLFYGALDEATILNLYQSNRPLVAPNPLSTK</sequence>
<dbReference type="AlphaFoldDB" id="A0A1M6JAD4"/>
<dbReference type="PANTHER" id="PTHR30273">
    <property type="entry name" value="PERIPLASMIC SIGNAL SENSOR AND SIGMA FACTOR ACTIVATOR FECR-RELATED"/>
    <property type="match status" value="1"/>
</dbReference>
<dbReference type="EMBL" id="FQYR01000003">
    <property type="protein sequence ID" value="SHJ43651.1"/>
    <property type="molecule type" value="Genomic_DNA"/>
</dbReference>
<keyword evidence="4" id="KW-1185">Reference proteome</keyword>
<feature type="domain" description="FecR protein" evidence="2">
    <location>
        <begin position="163"/>
        <end position="230"/>
    </location>
</feature>
<dbReference type="InterPro" id="IPR012373">
    <property type="entry name" value="Ferrdict_sens_TM"/>
</dbReference>
<dbReference type="InterPro" id="IPR006860">
    <property type="entry name" value="FecR"/>
</dbReference>
<dbReference type="SUPFAM" id="SSF49899">
    <property type="entry name" value="Concanavalin A-like lectins/glucanases"/>
    <property type="match status" value="1"/>
</dbReference>
<keyword evidence="1" id="KW-1133">Transmembrane helix</keyword>
<organism evidence="3 4">
    <name type="scientific">Rubritalea squalenifaciens DSM 18772</name>
    <dbReference type="NCBI Taxonomy" id="1123071"/>
    <lineage>
        <taxon>Bacteria</taxon>
        <taxon>Pseudomonadati</taxon>
        <taxon>Verrucomicrobiota</taxon>
        <taxon>Verrucomicrobiia</taxon>
        <taxon>Verrucomicrobiales</taxon>
        <taxon>Rubritaleaceae</taxon>
        <taxon>Rubritalea</taxon>
    </lineage>
</organism>
<dbReference type="Gene3D" id="2.60.120.200">
    <property type="match status" value="1"/>
</dbReference>
<dbReference type="PANTHER" id="PTHR30273:SF2">
    <property type="entry name" value="PROTEIN FECR"/>
    <property type="match status" value="1"/>
</dbReference>
<evidence type="ECO:0000256" key="1">
    <source>
        <dbReference type="SAM" id="Phobius"/>
    </source>
</evidence>
<dbReference type="Pfam" id="PF04773">
    <property type="entry name" value="FecR"/>
    <property type="match status" value="1"/>
</dbReference>
<gene>
    <name evidence="3" type="ORF">SAMN02745181_2059</name>
</gene>
<accession>A0A1M6JAD4</accession>
<dbReference type="InterPro" id="IPR013320">
    <property type="entry name" value="ConA-like_dom_sf"/>
</dbReference>
<protein>
    <submittedName>
        <fullName evidence="3">FecR family protein</fullName>
    </submittedName>
</protein>
<dbReference type="OrthoDB" id="258532at2"/>
<dbReference type="InParanoid" id="A0A1M6JAD4"/>
<evidence type="ECO:0000259" key="2">
    <source>
        <dbReference type="Pfam" id="PF04773"/>
    </source>
</evidence>
<dbReference type="Gene3D" id="2.60.120.1440">
    <property type="match status" value="1"/>
</dbReference>
<keyword evidence="1" id="KW-0812">Transmembrane</keyword>
<proteinExistence type="predicted"/>
<dbReference type="GO" id="GO:0016989">
    <property type="term" value="F:sigma factor antagonist activity"/>
    <property type="evidence" value="ECO:0007669"/>
    <property type="project" value="TreeGrafter"/>
</dbReference>
<reference evidence="3 4" key="1">
    <citation type="submission" date="2016-11" db="EMBL/GenBank/DDBJ databases">
        <authorList>
            <person name="Jaros S."/>
            <person name="Januszkiewicz K."/>
            <person name="Wedrychowicz H."/>
        </authorList>
    </citation>
    <scope>NUCLEOTIDE SEQUENCE [LARGE SCALE GENOMIC DNA]</scope>
    <source>
        <strain evidence="3 4">DSM 18772</strain>
    </source>
</reference>
<feature type="transmembrane region" description="Helical" evidence="1">
    <location>
        <begin position="82"/>
        <end position="102"/>
    </location>
</feature>
<dbReference type="Pfam" id="PF13385">
    <property type="entry name" value="Laminin_G_3"/>
    <property type="match status" value="1"/>
</dbReference>
<dbReference type="RefSeq" id="WP_143183622.1">
    <property type="nucleotide sequence ID" value="NZ_FQYR01000003.1"/>
</dbReference>
<dbReference type="STRING" id="1123071.SAMN02745181_2059"/>